<dbReference type="EMBL" id="GAPW01001405">
    <property type="protein sequence ID" value="JAC12193.1"/>
    <property type="molecule type" value="mRNA"/>
</dbReference>
<dbReference type="InterPro" id="IPR011990">
    <property type="entry name" value="TPR-like_helical_dom_sf"/>
</dbReference>
<dbReference type="GO" id="GO:0043161">
    <property type="term" value="P:proteasome-mediated ubiquitin-dependent protein catabolic process"/>
    <property type="evidence" value="ECO:0007669"/>
    <property type="project" value="TreeGrafter"/>
</dbReference>
<dbReference type="GO" id="GO:1990756">
    <property type="term" value="F:ubiquitin-like ligase-substrate adaptor activity"/>
    <property type="evidence" value="ECO:0007669"/>
    <property type="project" value="TreeGrafter"/>
</dbReference>
<dbReference type="GO" id="GO:0031462">
    <property type="term" value="C:Cul2-RING ubiquitin ligase complex"/>
    <property type="evidence" value="ECO:0007669"/>
    <property type="project" value="TreeGrafter"/>
</dbReference>
<dbReference type="VEuPathDB" id="VectorBase:AALFPA_049667"/>
<dbReference type="VEuPathDB" id="VectorBase:AALF012247"/>
<sequence length="450" mass="50722">MISELFNAVNKARFSGIRIVPANAPSLYQECVKVFVAEVNRTHQNGKRISELQFLPTAALVNIFEEMCLYPSLRNILRQELADPALFMRIFNGHASNQHILDRCLREASLSGKPVLSDLATNYCDMACGDPLEPGSPAFMSRILATLKLGTYLNEAGWSSSSVDVIVIAKDMISLIKDNRFHKKLEIECIQKLLHSEISCAHPNARNTTELLHELIAESTDTDELVKSYIEISYFHYTVEEYDSCHDWNLKVMSLVTDSSPISDVIAVLQLEALFCFAKERYDLGSMLISQAIHRARSKYGNVHPRYADVILTYGECLLLMNAVSDAVSTFMELLDITTKLYGQHTPTVPIVQGYLAYGFYLRSHSTGRFDMAQEMIDKAIAQAKQLIPTGQRVLDDLNAVRDMVIKGHDSVRAAMKENRVIKANNYQIFSFPEIRDKCVELHASFECEC</sequence>
<dbReference type="PANTHER" id="PTHR46575">
    <property type="entry name" value="AMYLOID PROTEIN-BINDING PROTEIN 2"/>
    <property type="match status" value="1"/>
</dbReference>
<proteinExistence type="evidence at transcript level"/>
<dbReference type="InterPro" id="IPR042476">
    <property type="entry name" value="APPBP2"/>
</dbReference>
<dbReference type="GO" id="GO:0006886">
    <property type="term" value="P:intracellular protein transport"/>
    <property type="evidence" value="ECO:0007669"/>
    <property type="project" value="InterPro"/>
</dbReference>
<dbReference type="PANTHER" id="PTHR46575:SF1">
    <property type="entry name" value="AMYLOID PROTEIN-BINDING PROTEIN 2"/>
    <property type="match status" value="1"/>
</dbReference>
<dbReference type="VEuPathDB" id="VectorBase:AALC636_033461"/>
<organism evidence="1">
    <name type="scientific">Aedes albopictus</name>
    <name type="common">Asian tiger mosquito</name>
    <name type="synonym">Stegomyia albopicta</name>
    <dbReference type="NCBI Taxonomy" id="7160"/>
    <lineage>
        <taxon>Eukaryota</taxon>
        <taxon>Metazoa</taxon>
        <taxon>Ecdysozoa</taxon>
        <taxon>Arthropoda</taxon>
        <taxon>Hexapoda</taxon>
        <taxon>Insecta</taxon>
        <taxon>Pterygota</taxon>
        <taxon>Neoptera</taxon>
        <taxon>Endopterygota</taxon>
        <taxon>Diptera</taxon>
        <taxon>Nematocera</taxon>
        <taxon>Culicoidea</taxon>
        <taxon>Culicidae</taxon>
        <taxon>Culicinae</taxon>
        <taxon>Aedini</taxon>
        <taxon>Aedes</taxon>
        <taxon>Stegomyia</taxon>
    </lineage>
</organism>
<protein>
    <submittedName>
        <fullName evidence="1">Uncharacterized protein</fullName>
    </submittedName>
</protein>
<dbReference type="AlphaFoldDB" id="A0A023ESF4"/>
<dbReference type="Gene3D" id="1.25.40.10">
    <property type="entry name" value="Tetratricopeptide repeat domain"/>
    <property type="match status" value="1"/>
</dbReference>
<name>A0A023ESF4_AEDAL</name>
<evidence type="ECO:0000313" key="1">
    <source>
        <dbReference type="EMBL" id="JAC12193.1"/>
    </source>
</evidence>
<dbReference type="SUPFAM" id="SSF48452">
    <property type="entry name" value="TPR-like"/>
    <property type="match status" value="1"/>
</dbReference>
<accession>A0A023ESF4</accession>
<reference evidence="1" key="1">
    <citation type="journal article" date="2014" name="PLoS Negl. Trop. Dis.">
        <title>Identification and characterization of seminal fluid proteins in the Asian tiger mosquito, Aedes albopictus.</title>
        <authorList>
            <person name="Boes K.E."/>
            <person name="Ribeiro J.M."/>
            <person name="Wong A."/>
            <person name="Harrington L.C."/>
            <person name="Wolfner M.F."/>
            <person name="Sirot L.K."/>
        </authorList>
    </citation>
    <scope>NUCLEOTIDE SEQUENCE</scope>
    <source>
        <tissue evidence="1">Reproductive organs</tissue>
    </source>
</reference>